<protein>
    <submittedName>
        <fullName evidence="1">Uncharacterized protein</fullName>
    </submittedName>
</protein>
<dbReference type="EMBL" id="KV417667">
    <property type="protein sequence ID" value="KZP11166.1"/>
    <property type="molecule type" value="Genomic_DNA"/>
</dbReference>
<proteinExistence type="predicted"/>
<evidence type="ECO:0000313" key="1">
    <source>
        <dbReference type="EMBL" id="KZP11166.1"/>
    </source>
</evidence>
<name>A0A166A1Y3_9AGAM</name>
<accession>A0A166A1Y3</accession>
<dbReference type="Proteomes" id="UP000076532">
    <property type="component" value="Unassembled WGS sequence"/>
</dbReference>
<reference evidence="1 2" key="1">
    <citation type="journal article" date="2016" name="Mol. Biol. Evol.">
        <title>Comparative Genomics of Early-Diverging Mushroom-Forming Fungi Provides Insights into the Origins of Lignocellulose Decay Capabilities.</title>
        <authorList>
            <person name="Nagy L.G."/>
            <person name="Riley R."/>
            <person name="Tritt A."/>
            <person name="Adam C."/>
            <person name="Daum C."/>
            <person name="Floudas D."/>
            <person name="Sun H."/>
            <person name="Yadav J.S."/>
            <person name="Pangilinan J."/>
            <person name="Larsson K.H."/>
            <person name="Matsuura K."/>
            <person name="Barry K."/>
            <person name="Labutti K."/>
            <person name="Kuo R."/>
            <person name="Ohm R.A."/>
            <person name="Bhattacharya S.S."/>
            <person name="Shirouzu T."/>
            <person name="Yoshinaga Y."/>
            <person name="Martin F.M."/>
            <person name="Grigoriev I.V."/>
            <person name="Hibbett D.S."/>
        </authorList>
    </citation>
    <scope>NUCLEOTIDE SEQUENCE [LARGE SCALE GENOMIC DNA]</scope>
    <source>
        <strain evidence="1 2">CBS 109695</strain>
    </source>
</reference>
<evidence type="ECO:0000313" key="2">
    <source>
        <dbReference type="Proteomes" id="UP000076532"/>
    </source>
</evidence>
<gene>
    <name evidence="1" type="ORF">FIBSPDRAFT_899174</name>
</gene>
<sequence>MSPTTIRFVGQESSCGISQAHAGNVCWFFIQPIDQGIVTMGVTVSILRYHPLHQNSLESMQDAGHAEAEISNRVLLKGRVRVINGVKDRDVSYIVEDQINN</sequence>
<dbReference type="AlphaFoldDB" id="A0A166A1Y3"/>
<keyword evidence="2" id="KW-1185">Reference proteome</keyword>
<organism evidence="1 2">
    <name type="scientific">Athelia psychrophila</name>
    <dbReference type="NCBI Taxonomy" id="1759441"/>
    <lineage>
        <taxon>Eukaryota</taxon>
        <taxon>Fungi</taxon>
        <taxon>Dikarya</taxon>
        <taxon>Basidiomycota</taxon>
        <taxon>Agaricomycotina</taxon>
        <taxon>Agaricomycetes</taxon>
        <taxon>Agaricomycetidae</taxon>
        <taxon>Atheliales</taxon>
        <taxon>Atheliaceae</taxon>
        <taxon>Athelia</taxon>
    </lineage>
</organism>